<evidence type="ECO:0000256" key="6">
    <source>
        <dbReference type="SAM" id="MobiDB-lite"/>
    </source>
</evidence>
<comment type="caution">
    <text evidence="8">The sequence shown here is derived from an EMBL/GenBank/DDBJ whole genome shotgun (WGS) entry which is preliminary data.</text>
</comment>
<evidence type="ECO:0000256" key="4">
    <source>
        <dbReference type="ARBA" id="ARBA00022989"/>
    </source>
</evidence>
<evidence type="ECO:0000313" key="8">
    <source>
        <dbReference type="EMBL" id="RZS89466.1"/>
    </source>
</evidence>
<evidence type="ECO:0000256" key="2">
    <source>
        <dbReference type="ARBA" id="ARBA00022475"/>
    </source>
</evidence>
<dbReference type="EMBL" id="SGXD01000002">
    <property type="protein sequence ID" value="RZS89466.1"/>
    <property type="molecule type" value="Genomic_DNA"/>
</dbReference>
<evidence type="ECO:0000256" key="1">
    <source>
        <dbReference type="ARBA" id="ARBA00004651"/>
    </source>
</evidence>
<feature type="transmembrane region" description="Helical" evidence="7">
    <location>
        <begin position="97"/>
        <end position="117"/>
    </location>
</feature>
<comment type="subcellular location">
    <subcellularLocation>
        <location evidence="1">Cell membrane</location>
        <topology evidence="1">Multi-pass membrane protein</topology>
    </subcellularLocation>
</comment>
<evidence type="ECO:0000256" key="5">
    <source>
        <dbReference type="ARBA" id="ARBA00023136"/>
    </source>
</evidence>
<evidence type="ECO:0000256" key="3">
    <source>
        <dbReference type="ARBA" id="ARBA00022692"/>
    </source>
</evidence>
<keyword evidence="5 7" id="KW-0472">Membrane</keyword>
<feature type="transmembrane region" description="Helical" evidence="7">
    <location>
        <begin position="248"/>
        <end position="273"/>
    </location>
</feature>
<reference evidence="8 9" key="1">
    <citation type="submission" date="2019-02" db="EMBL/GenBank/DDBJ databases">
        <title>Genomic Encyclopedia of Type Strains, Phase IV (KMG-IV): sequencing the most valuable type-strain genomes for metagenomic binning, comparative biology and taxonomic classification.</title>
        <authorList>
            <person name="Goeker M."/>
        </authorList>
    </citation>
    <scope>NUCLEOTIDE SEQUENCE [LARGE SCALE GENOMIC DNA]</scope>
    <source>
        <strain evidence="8 9">DSM 45622</strain>
    </source>
</reference>
<feature type="transmembrane region" description="Helical" evidence="7">
    <location>
        <begin position="178"/>
        <end position="200"/>
    </location>
</feature>
<dbReference type="PIRSF" id="PIRSF035875">
    <property type="entry name" value="RNase_BN"/>
    <property type="match status" value="1"/>
</dbReference>
<organism evidence="8 9">
    <name type="scientific">Motilibacter rhizosphaerae</name>
    <dbReference type="NCBI Taxonomy" id="598652"/>
    <lineage>
        <taxon>Bacteria</taxon>
        <taxon>Bacillati</taxon>
        <taxon>Actinomycetota</taxon>
        <taxon>Actinomycetes</taxon>
        <taxon>Motilibacterales</taxon>
        <taxon>Motilibacteraceae</taxon>
        <taxon>Motilibacter</taxon>
    </lineage>
</organism>
<dbReference type="AlphaFoldDB" id="A0A4Q7NQY8"/>
<evidence type="ECO:0000256" key="7">
    <source>
        <dbReference type="SAM" id="Phobius"/>
    </source>
</evidence>
<dbReference type="Proteomes" id="UP000293638">
    <property type="component" value="Unassembled WGS sequence"/>
</dbReference>
<dbReference type="Pfam" id="PF03631">
    <property type="entry name" value="Virul_fac_BrkB"/>
    <property type="match status" value="1"/>
</dbReference>
<dbReference type="GO" id="GO:0005886">
    <property type="term" value="C:plasma membrane"/>
    <property type="evidence" value="ECO:0007669"/>
    <property type="project" value="UniProtKB-SubCell"/>
</dbReference>
<feature type="transmembrane region" description="Helical" evidence="7">
    <location>
        <begin position="26"/>
        <end position="49"/>
    </location>
</feature>
<dbReference type="InterPro" id="IPR017039">
    <property type="entry name" value="Virul_fac_BrkB"/>
</dbReference>
<keyword evidence="4 7" id="KW-1133">Transmembrane helix</keyword>
<feature type="compositionally biased region" description="Pro residues" evidence="6">
    <location>
        <begin position="300"/>
        <end position="324"/>
    </location>
</feature>
<proteinExistence type="predicted"/>
<feature type="transmembrane region" description="Helical" evidence="7">
    <location>
        <begin position="212"/>
        <end position="236"/>
    </location>
</feature>
<dbReference type="PANTHER" id="PTHR30213:SF0">
    <property type="entry name" value="UPF0761 MEMBRANE PROTEIN YIHY"/>
    <property type="match status" value="1"/>
</dbReference>
<dbReference type="PANTHER" id="PTHR30213">
    <property type="entry name" value="INNER MEMBRANE PROTEIN YHJD"/>
    <property type="match status" value="1"/>
</dbReference>
<protein>
    <submittedName>
        <fullName evidence="8">Membrane protein</fullName>
    </submittedName>
</protein>
<name>A0A4Q7NQY8_9ACTN</name>
<sequence length="324" mass="34535">MVGWNVLRHTVGACFRYRVTGLAAEVGFFALLSLPPLLLGLVGSLGFVVRPLLGDDVVEEVRTSILDSLHTALANTSVDSVVQDTFNDVSKRGRIDIVSIGFVLALWSGSRALNVYIDTVTIMYGLGGHRGIIRTRALSVTLYVLALLTGSVALPLVVAGPSLVADALPKGYGGWVQAAYWPTVLLLCVLFLATLYHFAVPIRGRWRRDLPGAVLAVALWLVLSWVLRTVIAASVGGSSTSIYGPLSAPILVLVWLYFLAISVLIGAAFNAALDDELRIGAERRRRARARAQRAAAAPAAPTPPPHENPLTPLPDEPGAPAAPR</sequence>
<accession>A0A4Q7NQY8</accession>
<keyword evidence="3 7" id="KW-0812">Transmembrane</keyword>
<evidence type="ECO:0000313" key="9">
    <source>
        <dbReference type="Proteomes" id="UP000293638"/>
    </source>
</evidence>
<keyword evidence="2" id="KW-1003">Cell membrane</keyword>
<keyword evidence="9" id="KW-1185">Reference proteome</keyword>
<feature type="region of interest" description="Disordered" evidence="6">
    <location>
        <begin position="288"/>
        <end position="324"/>
    </location>
</feature>
<feature type="transmembrane region" description="Helical" evidence="7">
    <location>
        <begin position="137"/>
        <end position="158"/>
    </location>
</feature>
<gene>
    <name evidence="8" type="ORF">EV189_1233</name>
</gene>